<sequence length="86" mass="9900">MVGITRRQLKSEAMIPASRNDADLWRWFSLMYEHGRLRWCTSGFGWSVSVDLIHFATESSFDAAIKAARERFESGRRRSPDHGAIL</sequence>
<name>A0A1N7S1X2_9BURK</name>
<accession>A0A1N7S1X2</accession>
<gene>
    <name evidence="1" type="ORF">BN2476_290018</name>
</gene>
<evidence type="ECO:0000313" key="2">
    <source>
        <dbReference type="Proteomes" id="UP000195569"/>
    </source>
</evidence>
<keyword evidence="2" id="KW-1185">Reference proteome</keyword>
<dbReference type="Proteomes" id="UP000195569">
    <property type="component" value="Unassembled WGS sequence"/>
</dbReference>
<reference evidence="1" key="1">
    <citation type="submission" date="2016-12" db="EMBL/GenBank/DDBJ databases">
        <authorList>
            <person name="Moulin L."/>
        </authorList>
    </citation>
    <scope>NUCLEOTIDE SEQUENCE [LARGE SCALE GENOMIC DNA]</scope>
    <source>
        <strain evidence="1">STM 7183</strain>
    </source>
</reference>
<comment type="caution">
    <text evidence="1">The sequence shown here is derived from an EMBL/GenBank/DDBJ whole genome shotgun (WGS) entry which is preliminary data.</text>
</comment>
<dbReference type="EMBL" id="CYGY02000029">
    <property type="protein sequence ID" value="SIT41390.1"/>
    <property type="molecule type" value="Genomic_DNA"/>
</dbReference>
<dbReference type="AlphaFoldDB" id="A0A1N7S1X2"/>
<evidence type="ECO:0000313" key="1">
    <source>
        <dbReference type="EMBL" id="SIT41390.1"/>
    </source>
</evidence>
<protein>
    <submittedName>
        <fullName evidence="1">Uncharacterized protein</fullName>
    </submittedName>
</protein>
<organism evidence="1 2">
    <name type="scientific">Paraburkholderia piptadeniae</name>
    <dbReference type="NCBI Taxonomy" id="1701573"/>
    <lineage>
        <taxon>Bacteria</taxon>
        <taxon>Pseudomonadati</taxon>
        <taxon>Pseudomonadota</taxon>
        <taxon>Betaproteobacteria</taxon>
        <taxon>Burkholderiales</taxon>
        <taxon>Burkholderiaceae</taxon>
        <taxon>Paraburkholderia</taxon>
    </lineage>
</organism>
<proteinExistence type="predicted"/>